<keyword evidence="4" id="KW-1185">Reference proteome</keyword>
<dbReference type="Gene3D" id="3.40.50.1820">
    <property type="entry name" value="alpha/beta hydrolase"/>
    <property type="match status" value="1"/>
</dbReference>
<evidence type="ECO:0000313" key="4">
    <source>
        <dbReference type="Proteomes" id="UP001565368"/>
    </source>
</evidence>
<name>A0ABR3QF04_9TREE</name>
<reference evidence="3 4" key="1">
    <citation type="submission" date="2023-08" db="EMBL/GenBank/DDBJ databases">
        <title>Annotated Genome Sequence of Vanrija albida AlHP1.</title>
        <authorList>
            <person name="Herzog R."/>
        </authorList>
    </citation>
    <scope>NUCLEOTIDE SEQUENCE [LARGE SCALE GENOMIC DNA]</scope>
    <source>
        <strain evidence="3 4">AlHP1</strain>
    </source>
</reference>
<dbReference type="GeneID" id="95982028"/>
<dbReference type="PANTHER" id="PTHR48081">
    <property type="entry name" value="AB HYDROLASE SUPERFAMILY PROTEIN C4A8.06C"/>
    <property type="match status" value="1"/>
</dbReference>
<sequence>MAGVSPFREAPDPAAPNGTALEKVYLYVLGPLLLPTTALFYAAKYLATAAPKRTSLRQYLGLQYIRVLLTGKPLGAPESWAAASESPKAGLGNNLVYGDSLQVNTVDVITVPPISPAELVQHAALPTAAGGRVQPAERPGFVISPEAALGHGTAPAEPGEQLLLYIHGGAYVFGHPVADPFVWKAARDTGRRVFSVQYRKATSPETAWPAPLLDALAAWAYVTGTLGFPAASVHVMGCSAGGHLALALAQQLHATGAAMPGALSLLSPWVDMTMSFPSIQARDVDYLTADWLHAPVKSLARYYTPEAVRGPLFSPVLAGAGHWSWLRIPVFISVGQIEGFIDELTAFADRLTEDGVPLTLNVDPDGIHSAPSLPFMPAYHYDDFVAGLRAQFDLMKTATPASSPESTP</sequence>
<evidence type="ECO:0000259" key="2">
    <source>
        <dbReference type="Pfam" id="PF07859"/>
    </source>
</evidence>
<proteinExistence type="predicted"/>
<dbReference type="Pfam" id="PF07859">
    <property type="entry name" value="Abhydrolase_3"/>
    <property type="match status" value="1"/>
</dbReference>
<evidence type="ECO:0000313" key="3">
    <source>
        <dbReference type="EMBL" id="KAL1413232.1"/>
    </source>
</evidence>
<dbReference type="InterPro" id="IPR050300">
    <property type="entry name" value="GDXG_lipolytic_enzyme"/>
</dbReference>
<organism evidence="3 4">
    <name type="scientific">Vanrija albida</name>
    <dbReference type="NCBI Taxonomy" id="181172"/>
    <lineage>
        <taxon>Eukaryota</taxon>
        <taxon>Fungi</taxon>
        <taxon>Dikarya</taxon>
        <taxon>Basidiomycota</taxon>
        <taxon>Agaricomycotina</taxon>
        <taxon>Tremellomycetes</taxon>
        <taxon>Trichosporonales</taxon>
        <taxon>Trichosporonaceae</taxon>
        <taxon>Vanrija</taxon>
    </lineage>
</organism>
<evidence type="ECO:0000256" key="1">
    <source>
        <dbReference type="ARBA" id="ARBA00022801"/>
    </source>
</evidence>
<feature type="domain" description="Alpha/beta hydrolase fold-3" evidence="2">
    <location>
        <begin position="163"/>
        <end position="369"/>
    </location>
</feature>
<keyword evidence="1" id="KW-0378">Hydrolase</keyword>
<comment type="caution">
    <text evidence="3">The sequence shown here is derived from an EMBL/GenBank/DDBJ whole genome shotgun (WGS) entry which is preliminary data.</text>
</comment>
<dbReference type="SUPFAM" id="SSF53474">
    <property type="entry name" value="alpha/beta-Hydrolases"/>
    <property type="match status" value="1"/>
</dbReference>
<dbReference type="RefSeq" id="XP_069213176.1">
    <property type="nucleotide sequence ID" value="XM_069349632.1"/>
</dbReference>
<gene>
    <name evidence="3" type="ORF">Q8F55_000985</name>
</gene>
<dbReference type="InterPro" id="IPR029058">
    <property type="entry name" value="AB_hydrolase_fold"/>
</dbReference>
<dbReference type="PANTHER" id="PTHR48081:SF31">
    <property type="entry name" value="STERYL ACETYL HYDROLASE MUG81-RELATED"/>
    <property type="match status" value="1"/>
</dbReference>
<dbReference type="Proteomes" id="UP001565368">
    <property type="component" value="Unassembled WGS sequence"/>
</dbReference>
<protein>
    <recommendedName>
        <fullName evidence="2">Alpha/beta hydrolase fold-3 domain-containing protein</fullName>
    </recommendedName>
</protein>
<dbReference type="InterPro" id="IPR013094">
    <property type="entry name" value="AB_hydrolase_3"/>
</dbReference>
<accession>A0ABR3QF04</accession>
<dbReference type="EMBL" id="JBBXJM010000001">
    <property type="protein sequence ID" value="KAL1413232.1"/>
    <property type="molecule type" value="Genomic_DNA"/>
</dbReference>